<evidence type="ECO:0000313" key="4">
    <source>
        <dbReference type="Proteomes" id="UP000242519"/>
    </source>
</evidence>
<evidence type="ECO:0000256" key="2">
    <source>
        <dbReference type="SAM" id="Phobius"/>
    </source>
</evidence>
<dbReference type="OrthoDB" id="3556830at2759"/>
<keyword evidence="2" id="KW-0812">Transmembrane</keyword>
<accession>A0A218ZEZ8</accession>
<keyword evidence="2" id="KW-1133">Transmembrane helix</keyword>
<sequence length="169" mass="18125">MAPTSASSILGKRDCIDDFGRYYDDCGSRWNDWGRWVALAAIVVFSLLVALAFFVRSSRRRRQHGLAPMYGTGWMGGKPAQGQWAQQHPPPNQAYGPGPGPGYAPAPPPYMAGQSTGTTFNSNQGYYGGHGQGIELQHPGQTYQPQRGDENVYAPPAGPPPKAEGSGAM</sequence>
<dbReference type="AlphaFoldDB" id="A0A218ZEZ8"/>
<keyword evidence="2" id="KW-0472">Membrane</keyword>
<evidence type="ECO:0000313" key="3">
    <source>
        <dbReference type="EMBL" id="OWP06649.1"/>
    </source>
</evidence>
<dbReference type="Proteomes" id="UP000242519">
    <property type="component" value="Unassembled WGS sequence"/>
</dbReference>
<evidence type="ECO:0008006" key="5">
    <source>
        <dbReference type="Google" id="ProtNLM"/>
    </source>
</evidence>
<name>A0A218ZEZ8_9HELO</name>
<dbReference type="EMBL" id="MZNU01000038">
    <property type="protein sequence ID" value="OWP06649.1"/>
    <property type="molecule type" value="Genomic_DNA"/>
</dbReference>
<feature type="transmembrane region" description="Helical" evidence="2">
    <location>
        <begin position="33"/>
        <end position="55"/>
    </location>
</feature>
<dbReference type="PANTHER" id="PTHR28187">
    <property type="entry name" value="PROTEIN RCR1-RELATED"/>
    <property type="match status" value="1"/>
</dbReference>
<dbReference type="InterPro" id="IPR020999">
    <property type="entry name" value="Chitin_synth_reg_RCR"/>
</dbReference>
<dbReference type="InParanoid" id="A0A218ZEZ8"/>
<reference evidence="3 4" key="1">
    <citation type="submission" date="2017-04" db="EMBL/GenBank/DDBJ databases">
        <title>Draft genome sequence of Marssonina coronaria NL1: causal agent of apple blotch.</title>
        <authorList>
            <person name="Cheng Q."/>
        </authorList>
    </citation>
    <scope>NUCLEOTIDE SEQUENCE [LARGE SCALE GENOMIC DNA]</scope>
    <source>
        <strain evidence="3 4">NL1</strain>
    </source>
</reference>
<organism evidence="3 4">
    <name type="scientific">Diplocarpon coronariae</name>
    <dbReference type="NCBI Taxonomy" id="2795749"/>
    <lineage>
        <taxon>Eukaryota</taxon>
        <taxon>Fungi</taxon>
        <taxon>Dikarya</taxon>
        <taxon>Ascomycota</taxon>
        <taxon>Pezizomycotina</taxon>
        <taxon>Leotiomycetes</taxon>
        <taxon>Helotiales</taxon>
        <taxon>Drepanopezizaceae</taxon>
        <taxon>Diplocarpon</taxon>
    </lineage>
</organism>
<protein>
    <recommendedName>
        <fullName evidence="5">Chitin synthesis regulation, Congo red resistance, RCR protein</fullName>
    </recommendedName>
</protein>
<comment type="caution">
    <text evidence="3">The sequence shown here is derived from an EMBL/GenBank/DDBJ whole genome shotgun (WGS) entry which is preliminary data.</text>
</comment>
<gene>
    <name evidence="3" type="ORF">B2J93_5128</name>
</gene>
<feature type="compositionally biased region" description="Polar residues" evidence="1">
    <location>
        <begin position="114"/>
        <end position="125"/>
    </location>
</feature>
<dbReference type="Pfam" id="PF12273">
    <property type="entry name" value="RCR"/>
    <property type="match status" value="1"/>
</dbReference>
<feature type="region of interest" description="Disordered" evidence="1">
    <location>
        <begin position="77"/>
        <end position="169"/>
    </location>
</feature>
<feature type="compositionally biased region" description="Pro residues" evidence="1">
    <location>
        <begin position="88"/>
        <end position="110"/>
    </location>
</feature>
<keyword evidence="4" id="KW-1185">Reference proteome</keyword>
<proteinExistence type="predicted"/>
<dbReference type="PANTHER" id="PTHR28187:SF1">
    <property type="entry name" value="PROTEIN RCR1-RELATED"/>
    <property type="match status" value="1"/>
</dbReference>
<dbReference type="GO" id="GO:0016192">
    <property type="term" value="P:vesicle-mediated transport"/>
    <property type="evidence" value="ECO:0007669"/>
    <property type="project" value="TreeGrafter"/>
</dbReference>
<evidence type="ECO:0000256" key="1">
    <source>
        <dbReference type="SAM" id="MobiDB-lite"/>
    </source>
</evidence>